<proteinExistence type="predicted"/>
<dbReference type="PANTHER" id="PTHR47928">
    <property type="entry name" value="REPEAT-CONTAINING PROTEIN, PUTATIVE-RELATED"/>
    <property type="match status" value="1"/>
</dbReference>
<reference evidence="4" key="1">
    <citation type="journal article" date="2023" name="Proc. Natl. Acad. Sci. U.S.A.">
        <title>Genomic and structural basis for evolution of tropane alkaloid biosynthesis.</title>
        <authorList>
            <person name="Wanga Y.-J."/>
            <person name="Taina T."/>
            <person name="Yua J.-Y."/>
            <person name="Lia J."/>
            <person name="Xua B."/>
            <person name="Chenc J."/>
            <person name="D'Auriad J.C."/>
            <person name="Huanga J.-P."/>
            <person name="Huanga S.-X."/>
        </authorList>
    </citation>
    <scope>NUCLEOTIDE SEQUENCE [LARGE SCALE GENOMIC DNA]</scope>
    <source>
        <strain evidence="4">cv. KIB-2019</strain>
    </source>
</reference>
<dbReference type="PROSITE" id="PS51375">
    <property type="entry name" value="PPR"/>
    <property type="match status" value="2"/>
</dbReference>
<dbReference type="PANTHER" id="PTHR47928:SF207">
    <property type="entry name" value="PENTATRICOPEPTIDE REPEAT-CONTAINING PROTEIN"/>
    <property type="match status" value="1"/>
</dbReference>
<accession>A0A9Q1LUQ8</accession>
<evidence type="ECO:0008006" key="5">
    <source>
        <dbReference type="Google" id="ProtNLM"/>
    </source>
</evidence>
<dbReference type="Gene3D" id="1.25.40.10">
    <property type="entry name" value="Tetratricopeptide repeat domain"/>
    <property type="match status" value="2"/>
</dbReference>
<dbReference type="AlphaFoldDB" id="A0A9Q1LUQ8"/>
<dbReference type="Pfam" id="PF01535">
    <property type="entry name" value="PPR"/>
    <property type="match status" value="5"/>
</dbReference>
<sequence length="259" mass="29856">MLFLVAISQAPKSFIGLARFFRVASPTCYSILSDHLKNRRIDEAKELFERIPSPNIYLCTKMIAGYAENLRLNEALKLFDKMPVKDTVMRNLMIKGCVDCGDMEMGLKLFEEMTQRNVISYTTMINRFLKFGKVEEAESLFWEMPQRDVTAWNAMIYGYFENGRVEEAVKLIEDTYVTASLITLYDNCMHMDDSSKDKQIETLGLFRINQQRRILSTDLPTAIRNTLMYTHENFITSFGKDSCLFPASALRYLSIAADT</sequence>
<evidence type="ECO:0000313" key="3">
    <source>
        <dbReference type="EMBL" id="KAJ8545361.1"/>
    </source>
</evidence>
<protein>
    <recommendedName>
        <fullName evidence="5">Pentatricopeptide repeat-containing protein</fullName>
    </recommendedName>
</protein>
<evidence type="ECO:0000256" key="1">
    <source>
        <dbReference type="ARBA" id="ARBA00022737"/>
    </source>
</evidence>
<organism evidence="3 4">
    <name type="scientific">Anisodus acutangulus</name>
    <dbReference type="NCBI Taxonomy" id="402998"/>
    <lineage>
        <taxon>Eukaryota</taxon>
        <taxon>Viridiplantae</taxon>
        <taxon>Streptophyta</taxon>
        <taxon>Embryophyta</taxon>
        <taxon>Tracheophyta</taxon>
        <taxon>Spermatophyta</taxon>
        <taxon>Magnoliopsida</taxon>
        <taxon>eudicotyledons</taxon>
        <taxon>Gunneridae</taxon>
        <taxon>Pentapetalae</taxon>
        <taxon>asterids</taxon>
        <taxon>lamiids</taxon>
        <taxon>Solanales</taxon>
        <taxon>Solanaceae</taxon>
        <taxon>Solanoideae</taxon>
        <taxon>Hyoscyameae</taxon>
        <taxon>Anisodus</taxon>
    </lineage>
</organism>
<dbReference type="OrthoDB" id="1937829at2759"/>
<feature type="repeat" description="PPR" evidence="2">
    <location>
        <begin position="86"/>
        <end position="116"/>
    </location>
</feature>
<keyword evidence="1" id="KW-0677">Repeat</keyword>
<feature type="repeat" description="PPR" evidence="2">
    <location>
        <begin position="117"/>
        <end position="151"/>
    </location>
</feature>
<dbReference type="InterPro" id="IPR050421">
    <property type="entry name" value="PPR"/>
</dbReference>
<keyword evidence="4" id="KW-1185">Reference proteome</keyword>
<dbReference type="Proteomes" id="UP001152561">
    <property type="component" value="Unassembled WGS sequence"/>
</dbReference>
<dbReference type="NCBIfam" id="TIGR00756">
    <property type="entry name" value="PPR"/>
    <property type="match status" value="4"/>
</dbReference>
<comment type="caution">
    <text evidence="3">The sequence shown here is derived from an EMBL/GenBank/DDBJ whole genome shotgun (WGS) entry which is preliminary data.</text>
</comment>
<name>A0A9Q1LUQ8_9SOLA</name>
<dbReference type="InterPro" id="IPR002885">
    <property type="entry name" value="PPR_rpt"/>
</dbReference>
<evidence type="ECO:0000256" key="2">
    <source>
        <dbReference type="PROSITE-ProRule" id="PRU00708"/>
    </source>
</evidence>
<evidence type="ECO:0000313" key="4">
    <source>
        <dbReference type="Proteomes" id="UP001152561"/>
    </source>
</evidence>
<dbReference type="InterPro" id="IPR011990">
    <property type="entry name" value="TPR-like_helical_dom_sf"/>
</dbReference>
<dbReference type="EMBL" id="JAJAGQ010000013">
    <property type="protein sequence ID" value="KAJ8545361.1"/>
    <property type="molecule type" value="Genomic_DNA"/>
</dbReference>
<gene>
    <name evidence="3" type="ORF">K7X08_017944</name>
</gene>